<dbReference type="OrthoDB" id="3360715at2759"/>
<dbReference type="Proteomes" id="UP000559256">
    <property type="component" value="Unassembled WGS sequence"/>
</dbReference>
<comment type="caution">
    <text evidence="2">The sequence shown here is derived from an EMBL/GenBank/DDBJ whole genome shotgun (WGS) entry which is preliminary data.</text>
</comment>
<evidence type="ECO:0000313" key="3">
    <source>
        <dbReference type="Proteomes" id="UP000559256"/>
    </source>
</evidence>
<proteinExistence type="predicted"/>
<keyword evidence="3" id="KW-1185">Reference proteome</keyword>
<evidence type="ECO:0000313" key="2">
    <source>
        <dbReference type="EMBL" id="KAF5362723.1"/>
    </source>
</evidence>
<reference evidence="2 3" key="1">
    <citation type="journal article" date="2020" name="ISME J.">
        <title>Uncovering the hidden diversity of litter-decomposition mechanisms in mushroom-forming fungi.</title>
        <authorList>
            <person name="Floudas D."/>
            <person name="Bentzer J."/>
            <person name="Ahren D."/>
            <person name="Johansson T."/>
            <person name="Persson P."/>
            <person name="Tunlid A."/>
        </authorList>
    </citation>
    <scope>NUCLEOTIDE SEQUENCE [LARGE SCALE GENOMIC DNA]</scope>
    <source>
        <strain evidence="2 3">CBS 291.85</strain>
    </source>
</reference>
<feature type="compositionally biased region" description="Low complexity" evidence="1">
    <location>
        <begin position="229"/>
        <end position="243"/>
    </location>
</feature>
<feature type="region of interest" description="Disordered" evidence="1">
    <location>
        <begin position="75"/>
        <end position="97"/>
    </location>
</feature>
<dbReference type="AlphaFoldDB" id="A0A8H5LML5"/>
<evidence type="ECO:0000256" key="1">
    <source>
        <dbReference type="SAM" id="MobiDB-lite"/>
    </source>
</evidence>
<accession>A0A8H5LML5</accession>
<dbReference type="EMBL" id="JAACJM010000037">
    <property type="protein sequence ID" value="KAF5362723.1"/>
    <property type="molecule type" value="Genomic_DNA"/>
</dbReference>
<name>A0A8H5LML5_9AGAR</name>
<gene>
    <name evidence="2" type="ORF">D9758_011735</name>
</gene>
<organism evidence="2 3">
    <name type="scientific">Tetrapyrgos nigripes</name>
    <dbReference type="NCBI Taxonomy" id="182062"/>
    <lineage>
        <taxon>Eukaryota</taxon>
        <taxon>Fungi</taxon>
        <taxon>Dikarya</taxon>
        <taxon>Basidiomycota</taxon>
        <taxon>Agaricomycotina</taxon>
        <taxon>Agaricomycetes</taxon>
        <taxon>Agaricomycetidae</taxon>
        <taxon>Agaricales</taxon>
        <taxon>Marasmiineae</taxon>
        <taxon>Marasmiaceae</taxon>
        <taxon>Tetrapyrgos</taxon>
    </lineage>
</organism>
<feature type="compositionally biased region" description="Low complexity" evidence="1">
    <location>
        <begin position="415"/>
        <end position="434"/>
    </location>
</feature>
<feature type="region of interest" description="Disordered" evidence="1">
    <location>
        <begin position="581"/>
        <end position="617"/>
    </location>
</feature>
<feature type="compositionally biased region" description="Low complexity" evidence="1">
    <location>
        <begin position="85"/>
        <end position="95"/>
    </location>
</feature>
<feature type="compositionally biased region" description="Low complexity" evidence="1">
    <location>
        <begin position="372"/>
        <end position="387"/>
    </location>
</feature>
<feature type="compositionally biased region" description="Low complexity" evidence="1">
    <location>
        <begin position="277"/>
        <end position="302"/>
    </location>
</feature>
<protein>
    <submittedName>
        <fullName evidence="2">Uncharacterized protein</fullName>
    </submittedName>
</protein>
<feature type="compositionally biased region" description="Pro residues" evidence="1">
    <location>
        <begin position="405"/>
        <end position="414"/>
    </location>
</feature>
<feature type="compositionally biased region" description="Low complexity" evidence="1">
    <location>
        <begin position="179"/>
        <end position="213"/>
    </location>
</feature>
<feature type="compositionally biased region" description="Basic residues" evidence="1">
    <location>
        <begin position="359"/>
        <end position="370"/>
    </location>
</feature>
<feature type="region of interest" description="Disordered" evidence="1">
    <location>
        <begin position="176"/>
        <end position="434"/>
    </location>
</feature>
<sequence>MPDNQHTRSSSGTFLSEEYIQNAFHSYLKSSLTQAKLERLLDEEVLSSAEGDLMITGPALCLYFAALRCTTNPPSVPLPRHQKDSSSPSPTDLSPENCPPTFRGFLTVWGTCVPKIQALTPEQQHDLARIICALDPLNVTLPDTVYGIAADLRAVAIEISQRRSFQNRYASDLQAALDSSTPSTSQGPSSSSTSHSHSHSGSDSPGSRPPSGGLKVKASFVPPPSYEESSPTHSANSSSSPSPNRQTINLPQWDLPPQDGSHLSPFSPTFEPSGAGPSSSRPNNASNRHSVGSTVSTATSATLNEYDYDDDNDNDKAAASPPFPIPQIPIGNHGTYYPPRVSVPPPLPPKDQVGTTRPLHVHKKDSHRRTLSATSISQPSPTSTSPSHSHRYSHSYSATSTSTSPRPPPPPSPTPSHHSAHSSTPSTPSIITPTTPSIDIIRETLYAALADVLSRHPALRAMLKLDPPRAYFGAVALGILEVASRSVVVDGGEDGGAGGDVTVIGVLGHELTLSSCPDELKPFMKELGVISRGVRKMSDDDDERAVKAMQQGLEADEMPEPRMQVVKRILEEGVGGVQSVQSLARGKSDTPSTQTQTQTQTQRRHKHKRTPSPSNKTLTFANRINALALGMVGLKGFRERQGEVFSVLSAAGGGGGF</sequence>
<feature type="compositionally biased region" description="Low complexity" evidence="1">
    <location>
        <begin position="394"/>
        <end position="404"/>
    </location>
</feature>